<evidence type="ECO:0000259" key="5">
    <source>
        <dbReference type="PROSITE" id="PS52004"/>
    </source>
</evidence>
<name>A0A2D2DPB1_9BURK</name>
<dbReference type="Gene3D" id="1.10.1200.10">
    <property type="entry name" value="ACP-like"/>
    <property type="match status" value="2"/>
</dbReference>
<evidence type="ECO:0000256" key="1">
    <source>
        <dbReference type="ARBA" id="ARBA00022450"/>
    </source>
</evidence>
<dbReference type="PROSITE" id="PS50075">
    <property type="entry name" value="CARRIER"/>
    <property type="match status" value="2"/>
</dbReference>
<dbReference type="GO" id="GO:0005737">
    <property type="term" value="C:cytoplasm"/>
    <property type="evidence" value="ECO:0007669"/>
    <property type="project" value="TreeGrafter"/>
</dbReference>
<dbReference type="InterPro" id="IPR014030">
    <property type="entry name" value="Ketoacyl_synth_N"/>
</dbReference>
<dbReference type="Pfam" id="PF02801">
    <property type="entry name" value="Ketoacyl-synt_C"/>
    <property type="match status" value="1"/>
</dbReference>
<feature type="domain" description="Carrier" evidence="4">
    <location>
        <begin position="777"/>
        <end position="851"/>
    </location>
</feature>
<dbReference type="InterPro" id="IPR006162">
    <property type="entry name" value="Ppantetheine_attach_site"/>
</dbReference>
<dbReference type="EMBL" id="CP024608">
    <property type="protein sequence ID" value="ATQ76796.1"/>
    <property type="molecule type" value="Genomic_DNA"/>
</dbReference>
<dbReference type="SMART" id="SM00825">
    <property type="entry name" value="PKS_KS"/>
    <property type="match status" value="1"/>
</dbReference>
<dbReference type="InterPro" id="IPR001031">
    <property type="entry name" value="Thioesterase"/>
</dbReference>
<gene>
    <name evidence="6" type="ORF">CR152_21455</name>
</gene>
<dbReference type="Pfam" id="PF00109">
    <property type="entry name" value="ketoacyl-synt"/>
    <property type="match status" value="1"/>
</dbReference>
<dbReference type="PROSITE" id="PS00012">
    <property type="entry name" value="PHOSPHOPANTETHEINE"/>
    <property type="match status" value="2"/>
</dbReference>
<evidence type="ECO:0000313" key="7">
    <source>
        <dbReference type="Proteomes" id="UP000229897"/>
    </source>
</evidence>
<keyword evidence="2" id="KW-0597">Phosphoprotein</keyword>
<evidence type="ECO:0000313" key="6">
    <source>
        <dbReference type="EMBL" id="ATQ76796.1"/>
    </source>
</evidence>
<keyword evidence="7" id="KW-1185">Reference proteome</keyword>
<dbReference type="GO" id="GO:0006633">
    <property type="term" value="P:fatty acid biosynthetic process"/>
    <property type="evidence" value="ECO:0007669"/>
    <property type="project" value="TreeGrafter"/>
</dbReference>
<dbReference type="AlphaFoldDB" id="A0A2D2DPB1"/>
<keyword evidence="3" id="KW-0808">Transferase</keyword>
<dbReference type="PROSITE" id="PS52004">
    <property type="entry name" value="KS3_2"/>
    <property type="match status" value="1"/>
</dbReference>
<dbReference type="SUPFAM" id="SSF53474">
    <property type="entry name" value="alpha/beta-Hydrolases"/>
    <property type="match status" value="1"/>
</dbReference>
<organism evidence="6 7">
    <name type="scientific">Massilia violaceinigra</name>
    <dbReference type="NCBI Taxonomy" id="2045208"/>
    <lineage>
        <taxon>Bacteria</taxon>
        <taxon>Pseudomonadati</taxon>
        <taxon>Pseudomonadota</taxon>
        <taxon>Betaproteobacteria</taxon>
        <taxon>Burkholderiales</taxon>
        <taxon>Oxalobacteraceae</taxon>
        <taxon>Telluria group</taxon>
        <taxon>Massilia</taxon>
    </lineage>
</organism>
<dbReference type="Pfam" id="PF00550">
    <property type="entry name" value="PP-binding"/>
    <property type="match status" value="2"/>
</dbReference>
<dbReference type="SUPFAM" id="SSF53901">
    <property type="entry name" value="Thiolase-like"/>
    <property type="match status" value="1"/>
</dbReference>
<dbReference type="Proteomes" id="UP000229897">
    <property type="component" value="Chromosome"/>
</dbReference>
<sequence>MSNANVLNRLISIIEATLKLPGDKIDIDVHLETMGINSLIMMELIENIDAEFGLALTPALFVDVETLSDLATLVDGLLPRADAAPDMLGFINRKYAVDLSHLGLASVDAMADALLADHTGELLRHYGIGVADAPAAPARSQDVAIVGISCRLPDAPDARAFWDNLLNEKNSAREIPASRWQWDQHYSDTPQPGKTVSKWGALIDGVDCFDPAFFNISAQEAAMMDPQQRLLLQEAYRAVEDAGIDMGTLAGSKTGVFVGYQYSEYEQLLRKSANQDAKQGPLFSSSSPSYYLANRVSFAFDLRGPSESFNVNCASSAVAINRAYFSLVNGESDAAVAGGVSLNLFEGDYIASSQYGLLSPDGTSGVFDNDAKGFTRGEGVAAIVLKRLEDAERDGNRIYAVIKGCHQNFRGAARSQSEVKHESITAVINACSVNAGIDPATVRYVEVDGYATKWADSFEYEGVKNAFKSGRQDEKRCALGSVKGNIGNVEAASGVTNVIKLALSLHHKIFPATISCKTVNSFIDIANAAHPLYIASKAIPFADIRQSGVPVRAGVNSFADSGTNVHILLEEYVANRPAAMWHADGKQLFVLSAKNSDRLAACVDEYIACLSRGDDGDFGSMVYTAQMGRAAMDERLAIVAASRAELIEKLSLVKQGGLRAPLGLEAKDIFRGSAGQGSNHPVASLITADMALAPLTQAIQTRQWKPVALLWVNGVAMPWEVVWRGQSMRPVSLPGYPFARERYWIDSVAAPVADLPAQLVVMPPADAAESGPMDRTQTIALFLKQEVARQLGRRVEQIAAESNLIELGMSSVGIAELIARIDALLACHLSPSEVFKYPDIAQLSAYLAHTYPDSARPTPARAPSEILIAIQGKGEREPIFAMPGAGGNALSLQQLSHALGNDQPFYCLEPVGLDGRVAPMTSVEEIAELNIERLKSVQARGPYRLLGYSNGGVVAFEMARQLLARKEKVASLILLDSLCPTARGGQAIEDMVVAVFKNFATSLGGHVELDVQTLKRIPEGERSDYLYDSLVMLGHELPREQFVATFNVATASEYACRAYQPVPLGQKVDVVLLKAMDGFKGVPNDYGWGEFVPVPVRTFPLKGDHFSLIEKGSVQELARKINALGGKAGKAGKSTTVDELEVSI</sequence>
<dbReference type="KEGG" id="mass:CR152_21455"/>
<feature type="domain" description="Carrier" evidence="4">
    <location>
        <begin position="4"/>
        <end position="78"/>
    </location>
</feature>
<dbReference type="InterPro" id="IPR050091">
    <property type="entry name" value="PKS_NRPS_Biosynth_Enz"/>
</dbReference>
<dbReference type="PANTHER" id="PTHR43775:SF37">
    <property type="entry name" value="SI:DKEY-61P9.11"/>
    <property type="match status" value="1"/>
</dbReference>
<dbReference type="InterPro" id="IPR036736">
    <property type="entry name" value="ACP-like_sf"/>
</dbReference>
<dbReference type="InterPro" id="IPR020841">
    <property type="entry name" value="PKS_Beta-ketoAc_synthase_dom"/>
</dbReference>
<keyword evidence="1" id="KW-0596">Phosphopantetheine</keyword>
<dbReference type="Pfam" id="PF00975">
    <property type="entry name" value="Thioesterase"/>
    <property type="match status" value="1"/>
</dbReference>
<protein>
    <recommendedName>
        <fullName evidence="8">Carrier domain-containing protein</fullName>
    </recommendedName>
</protein>
<dbReference type="InterPro" id="IPR014031">
    <property type="entry name" value="Ketoacyl_synth_C"/>
</dbReference>
<dbReference type="InterPro" id="IPR009081">
    <property type="entry name" value="PP-bd_ACP"/>
</dbReference>
<dbReference type="Gene3D" id="3.40.47.10">
    <property type="match status" value="1"/>
</dbReference>
<evidence type="ECO:0000256" key="3">
    <source>
        <dbReference type="ARBA" id="ARBA00022679"/>
    </source>
</evidence>
<dbReference type="InterPro" id="IPR029058">
    <property type="entry name" value="AB_hydrolase_fold"/>
</dbReference>
<dbReference type="GO" id="GO:0071770">
    <property type="term" value="P:DIM/DIP cell wall layer assembly"/>
    <property type="evidence" value="ECO:0007669"/>
    <property type="project" value="TreeGrafter"/>
</dbReference>
<dbReference type="GO" id="GO:0004312">
    <property type="term" value="F:fatty acid synthase activity"/>
    <property type="evidence" value="ECO:0007669"/>
    <property type="project" value="TreeGrafter"/>
</dbReference>
<dbReference type="CDD" id="cd00833">
    <property type="entry name" value="PKS"/>
    <property type="match status" value="1"/>
</dbReference>
<evidence type="ECO:0008006" key="8">
    <source>
        <dbReference type="Google" id="ProtNLM"/>
    </source>
</evidence>
<dbReference type="SUPFAM" id="SSF47336">
    <property type="entry name" value="ACP-like"/>
    <property type="match status" value="2"/>
</dbReference>
<dbReference type="Gene3D" id="3.40.50.1820">
    <property type="entry name" value="alpha/beta hydrolase"/>
    <property type="match status" value="1"/>
</dbReference>
<proteinExistence type="predicted"/>
<accession>A0A2D2DPB1</accession>
<dbReference type="Pfam" id="PF22621">
    <property type="entry name" value="CurL-like_PKS_C"/>
    <property type="match status" value="1"/>
</dbReference>
<dbReference type="InterPro" id="IPR020802">
    <property type="entry name" value="TesA-like"/>
</dbReference>
<dbReference type="SMART" id="SM00824">
    <property type="entry name" value="PKS_TE"/>
    <property type="match status" value="1"/>
</dbReference>
<dbReference type="Gene3D" id="1.10.1240.100">
    <property type="match status" value="1"/>
</dbReference>
<feature type="domain" description="Ketosynthase family 3 (KS3)" evidence="5">
    <location>
        <begin position="140"/>
        <end position="571"/>
    </location>
</feature>
<dbReference type="GO" id="GO:0031177">
    <property type="term" value="F:phosphopantetheine binding"/>
    <property type="evidence" value="ECO:0007669"/>
    <property type="project" value="InterPro"/>
</dbReference>
<dbReference type="InterPro" id="IPR016039">
    <property type="entry name" value="Thiolase-like"/>
</dbReference>
<reference evidence="6" key="1">
    <citation type="submission" date="2017-10" db="EMBL/GenBank/DDBJ databases">
        <title>Massilia psychrophilum sp. nov., a novel purple-pigmented bacterium isolated from Tianshan glacier, Xinjiang Municipality, China.</title>
        <authorList>
            <person name="Wang H."/>
        </authorList>
    </citation>
    <scope>NUCLEOTIDE SEQUENCE [LARGE SCALE GENOMIC DNA]</scope>
    <source>
        <strain evidence="6">B2</strain>
    </source>
</reference>
<dbReference type="PANTHER" id="PTHR43775">
    <property type="entry name" value="FATTY ACID SYNTHASE"/>
    <property type="match status" value="1"/>
</dbReference>
<evidence type="ECO:0000256" key="2">
    <source>
        <dbReference type="ARBA" id="ARBA00022553"/>
    </source>
</evidence>
<dbReference type="GO" id="GO:0005886">
    <property type="term" value="C:plasma membrane"/>
    <property type="evidence" value="ECO:0007669"/>
    <property type="project" value="TreeGrafter"/>
</dbReference>
<dbReference type="SMART" id="SM00823">
    <property type="entry name" value="PKS_PP"/>
    <property type="match status" value="2"/>
</dbReference>
<dbReference type="InterPro" id="IPR020806">
    <property type="entry name" value="PKS_PP-bd"/>
</dbReference>
<evidence type="ECO:0000259" key="4">
    <source>
        <dbReference type="PROSITE" id="PS50075"/>
    </source>
</evidence>